<dbReference type="RefSeq" id="WP_106312321.1">
    <property type="nucleotide sequence ID" value="NZ_PVWO01000605.1"/>
</dbReference>
<dbReference type="OrthoDB" id="9791640at2"/>
<protein>
    <submittedName>
        <fullName evidence="1">Uncharacterized protein</fullName>
    </submittedName>
</protein>
<dbReference type="InterPro" id="IPR025354">
    <property type="entry name" value="DUF4258"/>
</dbReference>
<gene>
    <name evidence="1" type="ORF">C7B77_27015</name>
</gene>
<sequence>MGSRKPGMLLILYILLPVKTDSIGQILLCQVRALQAARIVEQNFDLDRENNPNKLLKNVLKSLFIDPFNTPARAYLELLAPQLGLFDYAINKIRQKIANNKFEFSNLALTNSIVDRIQIQEIKEVIANGRIVKEYFDGKYRSGYSIEGSTQADRQIRIKCGKYTRSQIRIVSLSEIDIELEENLYITEENTDNE</sequence>
<evidence type="ECO:0000313" key="1">
    <source>
        <dbReference type="EMBL" id="PSB41952.1"/>
    </source>
</evidence>
<dbReference type="Proteomes" id="UP000238937">
    <property type="component" value="Unassembled WGS sequence"/>
</dbReference>
<comment type="caution">
    <text evidence="1">The sequence shown here is derived from an EMBL/GenBank/DDBJ whole genome shotgun (WGS) entry which is preliminary data.</text>
</comment>
<dbReference type="EMBL" id="PVWO01000605">
    <property type="protein sequence ID" value="PSB41952.1"/>
    <property type="molecule type" value="Genomic_DNA"/>
</dbReference>
<evidence type="ECO:0000313" key="2">
    <source>
        <dbReference type="Proteomes" id="UP000238937"/>
    </source>
</evidence>
<accession>A0A2T1FAB2</accession>
<organism evidence="1 2">
    <name type="scientific">Chamaesiphon polymorphus CCALA 037</name>
    <dbReference type="NCBI Taxonomy" id="2107692"/>
    <lineage>
        <taxon>Bacteria</taxon>
        <taxon>Bacillati</taxon>
        <taxon>Cyanobacteriota</taxon>
        <taxon>Cyanophyceae</taxon>
        <taxon>Gomontiellales</taxon>
        <taxon>Chamaesiphonaceae</taxon>
        <taxon>Chamaesiphon</taxon>
    </lineage>
</organism>
<name>A0A2T1FAB2_9CYAN</name>
<proteinExistence type="predicted"/>
<dbReference type="Pfam" id="PF14076">
    <property type="entry name" value="DUF4258"/>
    <property type="match status" value="1"/>
</dbReference>
<dbReference type="AlphaFoldDB" id="A0A2T1FAB2"/>
<reference evidence="1 2" key="1">
    <citation type="submission" date="2018-03" db="EMBL/GenBank/DDBJ databases">
        <title>The ancient ancestry and fast evolution of plastids.</title>
        <authorList>
            <person name="Moore K.R."/>
            <person name="Magnabosco C."/>
            <person name="Momper L."/>
            <person name="Gold D.A."/>
            <person name="Bosak T."/>
            <person name="Fournier G.P."/>
        </authorList>
    </citation>
    <scope>NUCLEOTIDE SEQUENCE [LARGE SCALE GENOMIC DNA]</scope>
    <source>
        <strain evidence="1 2">CCALA 037</strain>
    </source>
</reference>
<keyword evidence="2" id="KW-1185">Reference proteome</keyword>